<gene>
    <name evidence="2" type="ORF">IAA73_01270</name>
</gene>
<evidence type="ECO:0000256" key="1">
    <source>
        <dbReference type="SAM" id="SignalP"/>
    </source>
</evidence>
<feature type="signal peptide" evidence="1">
    <location>
        <begin position="1"/>
        <end position="20"/>
    </location>
</feature>
<dbReference type="EMBL" id="JADIMG010000008">
    <property type="protein sequence ID" value="MBO8458956.1"/>
    <property type="molecule type" value="Genomic_DNA"/>
</dbReference>
<dbReference type="Proteomes" id="UP000823641">
    <property type="component" value="Unassembled WGS sequence"/>
</dbReference>
<reference evidence="2" key="2">
    <citation type="journal article" date="2021" name="PeerJ">
        <title>Extensive microbial diversity within the chicken gut microbiome revealed by metagenomics and culture.</title>
        <authorList>
            <person name="Gilroy R."/>
            <person name="Ravi A."/>
            <person name="Getino M."/>
            <person name="Pursley I."/>
            <person name="Horton D.L."/>
            <person name="Alikhan N.F."/>
            <person name="Baker D."/>
            <person name="Gharbi K."/>
            <person name="Hall N."/>
            <person name="Watson M."/>
            <person name="Adriaenssens E.M."/>
            <person name="Foster-Nyarko E."/>
            <person name="Jarju S."/>
            <person name="Secka A."/>
            <person name="Antonio M."/>
            <person name="Oren A."/>
            <person name="Chaudhuri R.R."/>
            <person name="La Ragione R."/>
            <person name="Hildebrand F."/>
            <person name="Pallen M.J."/>
        </authorList>
    </citation>
    <scope>NUCLEOTIDE SEQUENCE</scope>
    <source>
        <strain evidence="2">G3-3990</strain>
    </source>
</reference>
<evidence type="ECO:0000313" key="2">
    <source>
        <dbReference type="EMBL" id="MBO8458956.1"/>
    </source>
</evidence>
<feature type="chain" id="PRO_5039397289" evidence="1">
    <location>
        <begin position="21"/>
        <end position="197"/>
    </location>
</feature>
<accession>A0A9D9N3C8</accession>
<keyword evidence="1" id="KW-0732">Signal</keyword>
<organism evidence="2 3">
    <name type="scientific">Candidatus Gallipaludibacter merdavium</name>
    <dbReference type="NCBI Taxonomy" id="2840839"/>
    <lineage>
        <taxon>Bacteria</taxon>
        <taxon>Pseudomonadati</taxon>
        <taxon>Bacteroidota</taxon>
        <taxon>Bacteroidia</taxon>
        <taxon>Bacteroidales</taxon>
        <taxon>Candidatus Gallipaludibacter</taxon>
    </lineage>
</organism>
<proteinExistence type="predicted"/>
<comment type="caution">
    <text evidence="2">The sequence shown here is derived from an EMBL/GenBank/DDBJ whole genome shotgun (WGS) entry which is preliminary data.</text>
</comment>
<sequence>MNRFVLFLIVLMTAGLPVYAQNHTDNELDVRNRITRRDTADIKKKDLVDTLTVQVADYKLLVEFLEKRLEALHKKHAKTDSLLTADVSVFYHPIPDSIPFCLKPYYELVRKIMDLRMNIEGVEKKIKDTEKLTSNTQINEEDWKELVRKIIDSDMMKINDIFTAIDSMNLSSLSPAQAEFYKPGLTERYNKFLIYFE</sequence>
<name>A0A9D9N3C8_9BACT</name>
<reference evidence="2" key="1">
    <citation type="submission" date="2020-10" db="EMBL/GenBank/DDBJ databases">
        <authorList>
            <person name="Gilroy R."/>
        </authorList>
    </citation>
    <scope>NUCLEOTIDE SEQUENCE</scope>
    <source>
        <strain evidence="2">G3-3990</strain>
    </source>
</reference>
<dbReference type="AlphaFoldDB" id="A0A9D9N3C8"/>
<evidence type="ECO:0000313" key="3">
    <source>
        <dbReference type="Proteomes" id="UP000823641"/>
    </source>
</evidence>
<protein>
    <submittedName>
        <fullName evidence="2">Uncharacterized protein</fullName>
    </submittedName>
</protein>